<dbReference type="AlphaFoldDB" id="A0A1I7STA9"/>
<evidence type="ECO:0000313" key="2">
    <source>
        <dbReference type="WBParaSite" id="BXY_1627900.1"/>
    </source>
</evidence>
<organism evidence="1 2">
    <name type="scientific">Bursaphelenchus xylophilus</name>
    <name type="common">Pinewood nematode worm</name>
    <name type="synonym">Aphelenchoides xylophilus</name>
    <dbReference type="NCBI Taxonomy" id="6326"/>
    <lineage>
        <taxon>Eukaryota</taxon>
        <taxon>Metazoa</taxon>
        <taxon>Ecdysozoa</taxon>
        <taxon>Nematoda</taxon>
        <taxon>Chromadorea</taxon>
        <taxon>Rhabditida</taxon>
        <taxon>Tylenchina</taxon>
        <taxon>Tylenchomorpha</taxon>
        <taxon>Aphelenchoidea</taxon>
        <taxon>Aphelenchoididae</taxon>
        <taxon>Bursaphelenchus</taxon>
    </lineage>
</organism>
<protein>
    <submittedName>
        <fullName evidence="2">Uncharacterized protein</fullName>
    </submittedName>
</protein>
<name>A0A1I7STA9_BURXY</name>
<sequence>MTSNVGIESKERKSYIRFIFTYLGEKTFERDPPQSALRVLGLIQNSGRYSFLWPFPKMVLLKSTSVSTLSVGPAPLSKSVSTPNVRSYKPYWPTFRTYYPCRYYADSSLYDVCWAYRNRYHNAYYSYKYPRYSYRAVAFPLYSYYGNGAYIPKNRSYYNADGYPYKGYYYNSNNYDTYYLSPYYLPNRTFQ</sequence>
<evidence type="ECO:0000313" key="1">
    <source>
        <dbReference type="Proteomes" id="UP000095284"/>
    </source>
</evidence>
<reference evidence="2" key="1">
    <citation type="submission" date="2016-11" db="UniProtKB">
        <authorList>
            <consortium name="WormBaseParasite"/>
        </authorList>
    </citation>
    <scope>IDENTIFICATION</scope>
</reference>
<accession>A0A1I7STA9</accession>
<dbReference type="Proteomes" id="UP000095284">
    <property type="component" value="Unplaced"/>
</dbReference>
<dbReference type="WBParaSite" id="BXY_1627900.1">
    <property type="protein sequence ID" value="BXY_1627900.1"/>
    <property type="gene ID" value="BXY_1627900"/>
</dbReference>
<proteinExistence type="predicted"/>